<evidence type="ECO:0000259" key="6">
    <source>
        <dbReference type="PROSITE" id="PS50102"/>
    </source>
</evidence>
<dbReference type="InterPro" id="IPR012677">
    <property type="entry name" value="Nucleotide-bd_a/b_plait_sf"/>
</dbReference>
<accession>A0A8C0CTS2</accession>
<proteinExistence type="predicted"/>
<evidence type="ECO:0000256" key="1">
    <source>
        <dbReference type="ARBA" id="ARBA00004642"/>
    </source>
</evidence>
<dbReference type="InterPro" id="IPR035979">
    <property type="entry name" value="RBD_domain_sf"/>
</dbReference>
<feature type="region of interest" description="Disordered" evidence="5">
    <location>
        <begin position="158"/>
        <end position="200"/>
    </location>
</feature>
<evidence type="ECO:0000256" key="2">
    <source>
        <dbReference type="ARBA" id="ARBA00022884"/>
    </source>
</evidence>
<keyword evidence="2 4" id="KW-0694">RNA-binding</keyword>
<dbReference type="SUPFAM" id="SSF54928">
    <property type="entry name" value="RNA-binding domain, RBD"/>
    <property type="match status" value="1"/>
</dbReference>
<dbReference type="Gene3D" id="3.30.70.330">
    <property type="match status" value="1"/>
</dbReference>
<dbReference type="PROSITE" id="PS50102">
    <property type="entry name" value="RRM"/>
    <property type="match status" value="1"/>
</dbReference>
<feature type="domain" description="RRM" evidence="6">
    <location>
        <begin position="8"/>
        <end position="87"/>
    </location>
</feature>
<dbReference type="Ensembl" id="ENSBMST00010012297.1">
    <property type="protein sequence ID" value="ENSBMSP00010011091.1"/>
    <property type="gene ID" value="ENSBMSG00010008102.1"/>
</dbReference>
<name>A0A8C0CTS2_BALMU</name>
<protein>
    <recommendedName>
        <fullName evidence="6">RRM domain-containing protein</fullName>
    </recommendedName>
</protein>
<feature type="compositionally biased region" description="Polar residues" evidence="5">
    <location>
        <begin position="164"/>
        <end position="193"/>
    </location>
</feature>
<keyword evidence="3" id="KW-0539">Nucleus</keyword>
<dbReference type="GO" id="GO:0005654">
    <property type="term" value="C:nucleoplasm"/>
    <property type="evidence" value="ECO:0007669"/>
    <property type="project" value="UniProtKB-SubCell"/>
</dbReference>
<evidence type="ECO:0000256" key="3">
    <source>
        <dbReference type="ARBA" id="ARBA00023242"/>
    </source>
</evidence>
<evidence type="ECO:0000313" key="7">
    <source>
        <dbReference type="Ensembl" id="ENSBMSP00010011091.1"/>
    </source>
</evidence>
<dbReference type="PANTHER" id="PTHR13798:SF4">
    <property type="entry name" value="RNA-BINDING PROTEIN 7"/>
    <property type="match status" value="1"/>
</dbReference>
<evidence type="ECO:0000256" key="4">
    <source>
        <dbReference type="PROSITE-ProRule" id="PRU00176"/>
    </source>
</evidence>
<dbReference type="GeneTree" id="ENSGT00870000136493"/>
<dbReference type="InterPro" id="IPR000504">
    <property type="entry name" value="RRM_dom"/>
</dbReference>
<dbReference type="AlphaFoldDB" id="A0A8C0CTS2"/>
<dbReference type="GO" id="GO:0000381">
    <property type="term" value="P:regulation of alternative mRNA splicing, via spliceosome"/>
    <property type="evidence" value="ECO:0007669"/>
    <property type="project" value="TreeGrafter"/>
</dbReference>
<dbReference type="InterPro" id="IPR052285">
    <property type="entry name" value="NEXT_complex_subunit"/>
</dbReference>
<comment type="subcellular location">
    <subcellularLocation>
        <location evidence="1">Nucleus</location>
        <location evidence="1">Nucleoplasm</location>
    </subcellularLocation>
</comment>
<dbReference type="SMART" id="SM00360">
    <property type="entry name" value="RRM"/>
    <property type="match status" value="1"/>
</dbReference>
<organism evidence="7">
    <name type="scientific">Balaenoptera musculus</name>
    <name type="common">Blue whale</name>
    <dbReference type="NCBI Taxonomy" id="9771"/>
    <lineage>
        <taxon>Eukaryota</taxon>
        <taxon>Metazoa</taxon>
        <taxon>Chordata</taxon>
        <taxon>Craniata</taxon>
        <taxon>Vertebrata</taxon>
        <taxon>Euteleostomi</taxon>
        <taxon>Mammalia</taxon>
        <taxon>Eutheria</taxon>
        <taxon>Laurasiatheria</taxon>
        <taxon>Artiodactyla</taxon>
        <taxon>Whippomorpha</taxon>
        <taxon>Cetacea</taxon>
        <taxon>Mysticeti</taxon>
        <taxon>Balaenopteridae</taxon>
        <taxon>Balaenoptera</taxon>
    </lineage>
</organism>
<evidence type="ECO:0000256" key="5">
    <source>
        <dbReference type="SAM" id="MobiDB-lite"/>
    </source>
</evidence>
<dbReference type="PANTHER" id="PTHR13798">
    <property type="entry name" value="RNA BINDING MOTIF RBM PROTEIN -RELATED"/>
    <property type="match status" value="1"/>
</dbReference>
<dbReference type="Pfam" id="PF00076">
    <property type="entry name" value="RRM_1"/>
    <property type="match status" value="1"/>
</dbReference>
<sequence>MGHTKANHTLFVGNLETKVTEELLFELFHQAGPVIKVKIPKDKDGKPKQFAFVNFKRKVSVPYAMNLLYESSFLEGPSKFRLDQEVTMPHRKSVCHIPSTVLEIQALLPHLLIGKKGAKMTPSAQIIQRSFSSSDNFQRQAVMNSVFRQMSHGGKFGSPYLDQSGFSPSGSPPHNHTFNQSSSSQWCQDTPLSQREVRQNSHSYMADRHYSRKQCYTTDHGNHDGWSHDYDNRRVVEKENGGKGFMQTKVRQFLITLDS</sequence>
<reference evidence="7" key="1">
    <citation type="submission" date="2023-09" db="UniProtKB">
        <authorList>
            <consortium name="Ensembl"/>
        </authorList>
    </citation>
    <scope>IDENTIFICATION</scope>
</reference>
<dbReference type="GO" id="GO:0003727">
    <property type="term" value="F:single-stranded RNA binding"/>
    <property type="evidence" value="ECO:0007669"/>
    <property type="project" value="TreeGrafter"/>
</dbReference>